<dbReference type="OrthoDB" id="2099276at2759"/>
<dbReference type="SMART" id="SM00478">
    <property type="entry name" value="ENDO3c"/>
    <property type="match status" value="1"/>
</dbReference>
<dbReference type="Proteomes" id="UP000014978">
    <property type="component" value="Unassembled WGS sequence"/>
</dbReference>
<dbReference type="InterPro" id="IPR023170">
    <property type="entry name" value="HhH_base_excis_C"/>
</dbReference>
<dbReference type="SUPFAM" id="SSF48150">
    <property type="entry name" value="DNA-glycosylase"/>
    <property type="match status" value="1"/>
</dbReference>
<evidence type="ECO:0000256" key="5">
    <source>
        <dbReference type="ARBA" id="ARBA00023295"/>
    </source>
</evidence>
<keyword evidence="7" id="KW-0540">Nuclease</keyword>
<name>S7W9G4_SPRLO</name>
<dbReference type="PANTHER" id="PTHR43286:SF1">
    <property type="entry name" value="ENDONUCLEASE III-LIKE PROTEIN 1"/>
    <property type="match status" value="1"/>
</dbReference>
<dbReference type="InterPro" id="IPR003265">
    <property type="entry name" value="HhH-GPD_domain"/>
</dbReference>
<sequence length="229" mass="26404">MSKSNIELYFKIKKQRENIIAPVDTMGCHAVPENLDEDTRRWQLLVKLLLSAQTKDEITHATLEKLNKELIVGNKDNTKDINQLTIKNIRECKIEHLNDLIKKVGFHNRKAKYIKAIADIGRLPSDYDGIMKLPGVGPKMTLLYFQFAYNKVLGISVDLHVHRISNRLKIINTKSELQSRKELEKVIPKEEWGFYNKVMVGFGQVICKSNPECSKCIIKDECPSSKYKF</sequence>
<comment type="caution">
    <text evidence="7">The sequence shown here is derived from an EMBL/GenBank/DDBJ whole genome shotgun (WGS) entry which is preliminary data.</text>
</comment>
<keyword evidence="4" id="KW-0456">Lyase</keyword>
<dbReference type="InterPro" id="IPR011257">
    <property type="entry name" value="DNA_glycosylase"/>
</dbReference>
<dbReference type="PANTHER" id="PTHR43286">
    <property type="entry name" value="ENDONUCLEASE III-LIKE PROTEIN 1"/>
    <property type="match status" value="1"/>
</dbReference>
<evidence type="ECO:0000256" key="3">
    <source>
        <dbReference type="ARBA" id="ARBA00023204"/>
    </source>
</evidence>
<keyword evidence="7" id="KW-0255">Endonuclease</keyword>
<dbReference type="AlphaFoldDB" id="S7W9G4"/>
<reference evidence="8" key="1">
    <citation type="journal article" date="2013" name="PLoS Genet.">
        <title>The genome of Spraguea lophii and the basis of host-microsporidian interactions.</title>
        <authorList>
            <person name="Campbell S.E."/>
            <person name="Williams T.A."/>
            <person name="Yousuf A."/>
            <person name="Soanes D.M."/>
            <person name="Paszkiewicz K.H."/>
            <person name="Williams B.A.P."/>
        </authorList>
    </citation>
    <scope>NUCLEOTIDE SEQUENCE [LARGE SCALE GENOMIC DNA]</scope>
    <source>
        <strain evidence="8">42_110</strain>
    </source>
</reference>
<keyword evidence="8" id="KW-1185">Reference proteome</keyword>
<keyword evidence="2" id="KW-0378">Hydrolase</keyword>
<keyword evidence="3" id="KW-0234">DNA repair</keyword>
<gene>
    <name evidence="7" type="ORF">SLOPH_338</name>
</gene>
<dbReference type="GO" id="GO:0003906">
    <property type="term" value="F:DNA-(apurinic or apyrimidinic site) endonuclease activity"/>
    <property type="evidence" value="ECO:0007669"/>
    <property type="project" value="TreeGrafter"/>
</dbReference>
<dbReference type="InParanoid" id="S7W9G4"/>
<evidence type="ECO:0000256" key="1">
    <source>
        <dbReference type="ARBA" id="ARBA00022763"/>
    </source>
</evidence>
<evidence type="ECO:0000256" key="4">
    <source>
        <dbReference type="ARBA" id="ARBA00023239"/>
    </source>
</evidence>
<dbReference type="Gene3D" id="1.10.340.30">
    <property type="entry name" value="Hypothetical protein, domain 2"/>
    <property type="match status" value="1"/>
</dbReference>
<dbReference type="VEuPathDB" id="MicrosporidiaDB:SLOPH_338"/>
<organism evidence="7 8">
    <name type="scientific">Spraguea lophii (strain 42_110)</name>
    <name type="common">Microsporidian parasite</name>
    <dbReference type="NCBI Taxonomy" id="1358809"/>
    <lineage>
        <taxon>Eukaryota</taxon>
        <taxon>Fungi</taxon>
        <taxon>Fungi incertae sedis</taxon>
        <taxon>Microsporidia</taxon>
        <taxon>Spragueidae</taxon>
        <taxon>Spraguea</taxon>
    </lineage>
</organism>
<feature type="domain" description="HhH-GPD" evidence="6">
    <location>
        <begin position="50"/>
        <end position="205"/>
    </location>
</feature>
<evidence type="ECO:0000256" key="2">
    <source>
        <dbReference type="ARBA" id="ARBA00022801"/>
    </source>
</evidence>
<proteinExistence type="predicted"/>
<evidence type="ECO:0000313" key="7">
    <source>
        <dbReference type="EMBL" id="EPR78377.1"/>
    </source>
</evidence>
<dbReference type="GO" id="GO:0000703">
    <property type="term" value="F:oxidized pyrimidine nucleobase lesion DNA N-glycosylase activity"/>
    <property type="evidence" value="ECO:0007669"/>
    <property type="project" value="TreeGrafter"/>
</dbReference>
<keyword evidence="5" id="KW-0326">Glycosidase</keyword>
<dbReference type="CDD" id="cd00056">
    <property type="entry name" value="ENDO3c"/>
    <property type="match status" value="1"/>
</dbReference>
<dbReference type="FunCoup" id="S7W9G4">
    <property type="interactions" value="61"/>
</dbReference>
<dbReference type="PIRSF" id="PIRSF001435">
    <property type="entry name" value="Nth"/>
    <property type="match status" value="1"/>
</dbReference>
<dbReference type="EMBL" id="ATCN01000831">
    <property type="protein sequence ID" value="EPR78377.1"/>
    <property type="molecule type" value="Genomic_DNA"/>
</dbReference>
<dbReference type="Gene3D" id="1.10.1670.10">
    <property type="entry name" value="Helix-hairpin-Helix base-excision DNA repair enzymes (C-terminal)"/>
    <property type="match status" value="1"/>
</dbReference>
<dbReference type="GO" id="GO:0016829">
    <property type="term" value="F:lyase activity"/>
    <property type="evidence" value="ECO:0007669"/>
    <property type="project" value="UniProtKB-KW"/>
</dbReference>
<evidence type="ECO:0000259" key="6">
    <source>
        <dbReference type="SMART" id="SM00478"/>
    </source>
</evidence>
<keyword evidence="1" id="KW-0227">DNA damage</keyword>
<dbReference type="GO" id="GO:0005634">
    <property type="term" value="C:nucleus"/>
    <property type="evidence" value="ECO:0007669"/>
    <property type="project" value="TreeGrafter"/>
</dbReference>
<dbReference type="GO" id="GO:0006285">
    <property type="term" value="P:base-excision repair, AP site formation"/>
    <property type="evidence" value="ECO:0007669"/>
    <property type="project" value="TreeGrafter"/>
</dbReference>
<dbReference type="HOGENOM" id="CLU_012862_4_2_1"/>
<protein>
    <submittedName>
        <fullName evidence="7">Endonuclease III</fullName>
    </submittedName>
</protein>
<evidence type="ECO:0000313" key="8">
    <source>
        <dbReference type="Proteomes" id="UP000014978"/>
    </source>
</evidence>
<dbReference type="STRING" id="1358809.S7W9G4"/>
<accession>S7W9G4</accession>
<dbReference type="OMA" id="QIIWYGR"/>
<dbReference type="GO" id="GO:0006289">
    <property type="term" value="P:nucleotide-excision repair"/>
    <property type="evidence" value="ECO:0007669"/>
    <property type="project" value="TreeGrafter"/>
</dbReference>
<dbReference type="Pfam" id="PF00730">
    <property type="entry name" value="HhH-GPD"/>
    <property type="match status" value="1"/>
</dbReference>